<protein>
    <submittedName>
        <fullName evidence="2">Class I SAM-dependent methyltransferase</fullName>
    </submittedName>
</protein>
<dbReference type="EMBL" id="JAPEVI010000002">
    <property type="protein sequence ID" value="MCX2721255.1"/>
    <property type="molecule type" value="Genomic_DNA"/>
</dbReference>
<reference evidence="2 3" key="1">
    <citation type="journal article" date="2016" name="Int. J. Syst. Evol. Microbiol.">
        <title>Labrenzia salina sp. nov., isolated from the rhizosphere of the halophyte Arthrocnemum macrostachyum.</title>
        <authorList>
            <person name="Camacho M."/>
            <person name="Redondo-Gomez S."/>
            <person name="Rodriguez-Llorente I."/>
            <person name="Rohde M."/>
            <person name="Sproer C."/>
            <person name="Schumann P."/>
            <person name="Klenk H.P."/>
            <person name="Montero-Calasanz M.D.C."/>
        </authorList>
    </citation>
    <scope>NUCLEOTIDE SEQUENCE [LARGE SCALE GENOMIC DNA]</scope>
    <source>
        <strain evidence="2 3">DSM 29163</strain>
    </source>
</reference>
<comment type="caution">
    <text evidence="2">The sequence shown here is derived from an EMBL/GenBank/DDBJ whole genome shotgun (WGS) entry which is preliminary data.</text>
</comment>
<feature type="domain" description="Methyltransferase type 11" evidence="1">
    <location>
        <begin position="55"/>
        <end position="149"/>
    </location>
</feature>
<dbReference type="InterPro" id="IPR013216">
    <property type="entry name" value="Methyltransf_11"/>
</dbReference>
<gene>
    <name evidence="2" type="ORF">ON753_02385</name>
</gene>
<dbReference type="InterPro" id="IPR029063">
    <property type="entry name" value="SAM-dependent_MTases_sf"/>
</dbReference>
<proteinExistence type="predicted"/>
<name>A0ABT3QWH4_9HYPH</name>
<dbReference type="RefSeq" id="WP_265960956.1">
    <property type="nucleotide sequence ID" value="NZ_JAPEVI010000002.1"/>
</dbReference>
<evidence type="ECO:0000313" key="3">
    <source>
        <dbReference type="Proteomes" id="UP001300261"/>
    </source>
</evidence>
<keyword evidence="3" id="KW-1185">Reference proteome</keyword>
<dbReference type="Gene3D" id="3.40.50.150">
    <property type="entry name" value="Vaccinia Virus protein VP39"/>
    <property type="match status" value="1"/>
</dbReference>
<dbReference type="GO" id="GO:0008168">
    <property type="term" value="F:methyltransferase activity"/>
    <property type="evidence" value="ECO:0007669"/>
    <property type="project" value="UniProtKB-KW"/>
</dbReference>
<keyword evidence="2" id="KW-0808">Transferase</keyword>
<evidence type="ECO:0000313" key="2">
    <source>
        <dbReference type="EMBL" id="MCX2721255.1"/>
    </source>
</evidence>
<dbReference type="CDD" id="cd02440">
    <property type="entry name" value="AdoMet_MTases"/>
    <property type="match status" value="1"/>
</dbReference>
<dbReference type="Pfam" id="PF08241">
    <property type="entry name" value="Methyltransf_11"/>
    <property type="match status" value="1"/>
</dbReference>
<dbReference type="Proteomes" id="UP001300261">
    <property type="component" value="Unassembled WGS sequence"/>
</dbReference>
<dbReference type="SUPFAM" id="SSF53335">
    <property type="entry name" value="S-adenosyl-L-methionine-dependent methyltransferases"/>
    <property type="match status" value="1"/>
</dbReference>
<organism evidence="2 3">
    <name type="scientific">Roseibium salinum</name>
    <dbReference type="NCBI Taxonomy" id="1604349"/>
    <lineage>
        <taxon>Bacteria</taxon>
        <taxon>Pseudomonadati</taxon>
        <taxon>Pseudomonadota</taxon>
        <taxon>Alphaproteobacteria</taxon>
        <taxon>Hyphomicrobiales</taxon>
        <taxon>Stappiaceae</taxon>
        <taxon>Roseibium</taxon>
    </lineage>
</organism>
<dbReference type="PANTHER" id="PTHR43591">
    <property type="entry name" value="METHYLTRANSFERASE"/>
    <property type="match status" value="1"/>
</dbReference>
<sequence>MVDNPGQIVRKLDDAAVLAAYARWAPVYDMFFRIPLYWGRRAAVRHVNELDGHVLEAGVGTGMSLPLYKDRLKITGIDISEEMLKKARKKVSHRPNIDDLQVMDAGRLSYPDNHFDVVVAMYVITVVPDPDKVVQELERVTKPGGTVILVNHFSTDTGPWSVFEQGLKKFGHRLGWNPEFPRSRILGRTRLQLEIEESVPPLRLFTLLKFRKRSS</sequence>
<dbReference type="GO" id="GO:0032259">
    <property type="term" value="P:methylation"/>
    <property type="evidence" value="ECO:0007669"/>
    <property type="project" value="UniProtKB-KW"/>
</dbReference>
<accession>A0ABT3QWH4</accession>
<keyword evidence="2" id="KW-0489">Methyltransferase</keyword>
<evidence type="ECO:0000259" key="1">
    <source>
        <dbReference type="Pfam" id="PF08241"/>
    </source>
</evidence>